<feature type="chain" id="PRO_5002981100" description="Bacterial Ig-like domain-containing protein" evidence="1">
    <location>
        <begin position="32"/>
        <end position="767"/>
    </location>
</feature>
<dbReference type="HOGENOM" id="CLU_364002_0_0_11"/>
<dbReference type="Proteomes" id="UP000000628">
    <property type="component" value="Chromosome"/>
</dbReference>
<dbReference type="RefSeq" id="WP_015770584.1">
    <property type="nucleotide sequence ID" value="NC_013174.1"/>
</dbReference>
<dbReference type="eggNOG" id="COG1472">
    <property type="taxonomic scope" value="Bacteria"/>
</dbReference>
<dbReference type="eggNOG" id="COG5479">
    <property type="taxonomic scope" value="Bacteria"/>
</dbReference>
<dbReference type="OrthoDB" id="3758789at2"/>
<keyword evidence="3" id="KW-1185">Reference proteome</keyword>
<accession>C7QZ47</accession>
<protein>
    <recommendedName>
        <fullName evidence="4">Bacterial Ig-like domain-containing protein</fullName>
    </recommendedName>
</protein>
<dbReference type="KEGG" id="jde:Jden_0282"/>
<dbReference type="EMBL" id="CP001706">
    <property type="protein sequence ID" value="ACV07955.1"/>
    <property type="molecule type" value="Genomic_DNA"/>
</dbReference>
<keyword evidence="1" id="KW-0732">Signal</keyword>
<evidence type="ECO:0008006" key="4">
    <source>
        <dbReference type="Google" id="ProtNLM"/>
    </source>
</evidence>
<dbReference type="STRING" id="471856.Jden_0282"/>
<reference evidence="2 3" key="1">
    <citation type="journal article" date="2009" name="Stand. Genomic Sci.">
        <title>Complete genome sequence of Jonesia denitrificans type strain (Prevot 55134).</title>
        <authorList>
            <person name="Pukall R."/>
            <person name="Gehrich-Schroter G."/>
            <person name="Lapidus A."/>
            <person name="Nolan M."/>
            <person name="Glavina Del Rio T."/>
            <person name="Lucas S."/>
            <person name="Chen F."/>
            <person name="Tice H."/>
            <person name="Pitluck S."/>
            <person name="Cheng J.F."/>
            <person name="Copeland A."/>
            <person name="Saunders E."/>
            <person name="Brettin T."/>
            <person name="Detter J.C."/>
            <person name="Bruce D."/>
            <person name="Goodwin L."/>
            <person name="Pati A."/>
            <person name="Ivanova N."/>
            <person name="Mavromatis K."/>
            <person name="Ovchinnikova G."/>
            <person name="Chen A."/>
            <person name="Palaniappan K."/>
            <person name="Land M."/>
            <person name="Hauser L."/>
            <person name="Chang Y.J."/>
            <person name="Jeffries C.D."/>
            <person name="Chain P."/>
            <person name="Goker M."/>
            <person name="Bristow J."/>
            <person name="Eisen J.A."/>
            <person name="Markowitz V."/>
            <person name="Hugenholtz P."/>
            <person name="Kyrpides N.C."/>
            <person name="Klenk H.P."/>
            <person name="Han C."/>
        </authorList>
    </citation>
    <scope>NUCLEOTIDE SEQUENCE [LARGE SCALE GENOMIC DNA]</scope>
    <source>
        <strain evidence="3">ATCC 14870 / DSM 20603 / BCRC 15368 / CIP 55.134 / JCM 11481 / NBRC 15587 / NCTC 10816 / Prevot 55134</strain>
    </source>
</reference>
<feature type="signal peptide" evidence="1">
    <location>
        <begin position="1"/>
        <end position="31"/>
    </location>
</feature>
<evidence type="ECO:0000313" key="3">
    <source>
        <dbReference type="Proteomes" id="UP000000628"/>
    </source>
</evidence>
<evidence type="ECO:0000313" key="2">
    <source>
        <dbReference type="EMBL" id="ACV07955.1"/>
    </source>
</evidence>
<sequence>MARPVEMRRLFVSVLVACVVSTVGVAVPAGAAGGAHRESDSATTTVTVAGTLRAMVVHDEDRGEVSTHVLGEGARTGVDYAVEVDGALLPITPVVDEPDPAQVGGEVTVDVDVPVDVLADAAPAVEDTGELTRAQDVSALTKATNAVPLDAVVVDAERPVVSASITAAAHHVTLVTVRSDGKRPSDSLVRGTISDASRYWSTATSGVVRELRVTGSYSLTYNGYCSASPWSLWDQAMSVSGFDGSLARHHLVVVGPECSGETLGVGTIGAGLSTGGLLAIYGPSSETLIHEMGHNFSLGHSNLAGEHSTSSGSTRFPSYEYLGFYSPMAGGVGDVYATPALDTAYQHLLKVAPAGRLTTVPSVGKTVTLTAVGSASGVQGATFVDPHSGYRAYVEYRSGLGVDRQAFYAVEPEGLTSYVNTVLGAGVRVSLLDPHSNDVITFTSPTTPRYAALLTKGVPGPVRNTLVGWGGGYTVQVNSHTETTANVTITPGKSRSSIVSANSKAHYGSTPKVSVGVDSIIPATGTVEAYVGGKKVASKALPTSGVRRTTLNLPRTLAVGKHTVELKYTGSSRVYASTRKVTVTVSKAPVVVKTAVKNAHIKKKPTLAIRVAANAVPTGKVQVNVGGKKYRTLTLTKGRATVTLPRGTRIGKQKIAVIYKGDKNHTSSILRRTYTVTKQPAAISGLKGGTRTVTRGRVYKDTFTVTHTASLQRRTTGSWSTVKTLKAGKHVLKHRAKTTKTVQYRVVIKSTSTRTAAKKTVTLRVKK</sequence>
<organism evidence="2 3">
    <name type="scientific">Jonesia denitrificans (strain ATCC 14870 / DSM 20603 / BCRC 15368 / CIP 55.134 / JCM 11481 / NBRC 15587 / NCTC 10816 / Prevot 55134)</name>
    <name type="common">Listeria denitrificans</name>
    <dbReference type="NCBI Taxonomy" id="471856"/>
    <lineage>
        <taxon>Bacteria</taxon>
        <taxon>Bacillati</taxon>
        <taxon>Actinomycetota</taxon>
        <taxon>Actinomycetes</taxon>
        <taxon>Micrococcales</taxon>
        <taxon>Jonesiaceae</taxon>
        <taxon>Jonesia</taxon>
    </lineage>
</organism>
<dbReference type="AlphaFoldDB" id="C7QZ47"/>
<gene>
    <name evidence="2" type="ordered locus">Jden_0282</name>
</gene>
<proteinExistence type="predicted"/>
<name>C7QZ47_JONDD</name>
<evidence type="ECO:0000256" key="1">
    <source>
        <dbReference type="SAM" id="SignalP"/>
    </source>
</evidence>
<dbReference type="SUPFAM" id="SSF55486">
    <property type="entry name" value="Metalloproteases ('zincins'), catalytic domain"/>
    <property type="match status" value="1"/>
</dbReference>